<evidence type="ECO:0000259" key="10">
    <source>
        <dbReference type="Pfam" id="PF01529"/>
    </source>
</evidence>
<comment type="catalytic activity">
    <reaction evidence="7">
        <text>L-cysteinyl-[protein] + hexadecanoyl-CoA = S-hexadecanoyl-L-cysteinyl-[protein] + CoA</text>
        <dbReference type="Rhea" id="RHEA:36683"/>
        <dbReference type="Rhea" id="RHEA-COMP:10131"/>
        <dbReference type="Rhea" id="RHEA-COMP:11032"/>
        <dbReference type="ChEBI" id="CHEBI:29950"/>
        <dbReference type="ChEBI" id="CHEBI:57287"/>
        <dbReference type="ChEBI" id="CHEBI:57379"/>
        <dbReference type="ChEBI" id="CHEBI:74151"/>
        <dbReference type="EC" id="2.3.1.225"/>
    </reaction>
</comment>
<name>A0AAD1Y7V3_EUPCR</name>
<evidence type="ECO:0000313" key="11">
    <source>
        <dbReference type="EMBL" id="CAI2386803.1"/>
    </source>
</evidence>
<feature type="compositionally biased region" description="Basic and acidic residues" evidence="9">
    <location>
        <begin position="679"/>
        <end position="701"/>
    </location>
</feature>
<comment type="similarity">
    <text evidence="7">Belongs to the DHHC palmitoyltransferase family.</text>
</comment>
<accession>A0AAD1Y7V3</accession>
<feature type="region of interest" description="Disordered" evidence="9">
    <location>
        <begin position="351"/>
        <end position="372"/>
    </location>
</feature>
<evidence type="ECO:0000256" key="8">
    <source>
        <dbReference type="SAM" id="Coils"/>
    </source>
</evidence>
<sequence length="755" mass="86675">MENSEMNDDDIIRKRAARIRTHGLKYPLHPYQVGSWIFYFINVVSYYFIVLVSIKHHTGLVITISAIFTILIIVVAILVTIATLIDPTDDIVKRGKKEPSESFAFYCKICQSNVSDNSKHCGQCNRCVANFDHHCKWLNNCVGDVNYKLFIYLCISVLSFQVYYCIILFYSVLEFFINREEYEASLSDLYGNETGTPFVAISIIIFVLNILPIVAILNLLSLHIWLKKKGLSTYDYIIQKREKLQEEYNRKIKELQLRISNEEQKESKDDIHSGRSDFPVGMAKKDSIGDHKNKSTILQFNDDASKGSLMVNKHKRNEIDIKADNEYLGSNENNKSLSPEVEQEMGFRKTDSSMWKQKDGTPHTSDICLNGTSDNQETKDECYQSSKNLHQDISNFAHRRQVNKAKISDLHIIDDVSESKELSQRAFESFSKSKNASSYTHLQKAKGENIRNFNSSMKKPSLGRNEHNSSGIIKSCSENISQIMNATFKEEDEKNTEENAYGTEKRDDQAYYFSTTRPRSSKPYVEGNSELSNPKIRVSNKSVSKRMASKKSSVEPYDKCAEEIKDEDPKPYNFISQQIKNEALSKHKNLEKGNQNWLVDSESGNTLSYSKVFGTSSREYVQIGDVNKLQTKKLDPSQEMRKNENYDKIINYDNQTEKKFTSYNSPENNFNEEDQVSNDTDHFNDEELGEHGRFDSREVSEASHNATKKNLFLQENIIDPEDPGASLEEVKEYDEESESKNCSGRKDSHNALRCQ</sequence>
<dbReference type="EC" id="2.3.1.225" evidence="7"/>
<reference evidence="11" key="1">
    <citation type="submission" date="2023-07" db="EMBL/GenBank/DDBJ databases">
        <authorList>
            <consortium name="AG Swart"/>
            <person name="Singh M."/>
            <person name="Singh A."/>
            <person name="Seah K."/>
            <person name="Emmerich C."/>
        </authorList>
    </citation>
    <scope>NUCLEOTIDE SEQUENCE</scope>
    <source>
        <strain evidence="11">DP1</strain>
    </source>
</reference>
<evidence type="ECO:0000256" key="4">
    <source>
        <dbReference type="ARBA" id="ARBA00022989"/>
    </source>
</evidence>
<dbReference type="PROSITE" id="PS50216">
    <property type="entry name" value="DHHC"/>
    <property type="match status" value="1"/>
</dbReference>
<evidence type="ECO:0000256" key="6">
    <source>
        <dbReference type="ARBA" id="ARBA00023315"/>
    </source>
</evidence>
<evidence type="ECO:0000313" key="12">
    <source>
        <dbReference type="Proteomes" id="UP001295684"/>
    </source>
</evidence>
<evidence type="ECO:0000256" key="7">
    <source>
        <dbReference type="RuleBase" id="RU079119"/>
    </source>
</evidence>
<dbReference type="EMBL" id="CAMPGE010029338">
    <property type="protein sequence ID" value="CAI2386803.1"/>
    <property type="molecule type" value="Genomic_DNA"/>
</dbReference>
<dbReference type="AlphaFoldDB" id="A0AAD1Y7V3"/>
<dbReference type="InterPro" id="IPR001594">
    <property type="entry name" value="Palmitoyltrfase_DHHC"/>
</dbReference>
<keyword evidence="2 7" id="KW-0808">Transferase</keyword>
<dbReference type="PANTHER" id="PTHR22883:SF203">
    <property type="entry name" value="PALMITOYLTRANSFERASE"/>
    <property type="match status" value="1"/>
</dbReference>
<feature type="coiled-coil region" evidence="8">
    <location>
        <begin position="238"/>
        <end position="265"/>
    </location>
</feature>
<keyword evidence="5 7" id="KW-0472">Membrane</keyword>
<dbReference type="GO" id="GO:0016020">
    <property type="term" value="C:membrane"/>
    <property type="evidence" value="ECO:0007669"/>
    <property type="project" value="UniProtKB-SubCell"/>
</dbReference>
<dbReference type="GO" id="GO:0019706">
    <property type="term" value="F:protein-cysteine S-palmitoyltransferase activity"/>
    <property type="evidence" value="ECO:0007669"/>
    <property type="project" value="UniProtKB-EC"/>
</dbReference>
<feature type="compositionally biased region" description="Basic and acidic residues" evidence="9">
    <location>
        <begin position="351"/>
        <end position="361"/>
    </location>
</feature>
<proteinExistence type="inferred from homology"/>
<feature type="transmembrane region" description="Helical" evidence="7">
    <location>
        <begin position="61"/>
        <end position="85"/>
    </location>
</feature>
<feature type="domain" description="Palmitoyltransferase DHHC" evidence="10">
    <location>
        <begin position="106"/>
        <end position="239"/>
    </location>
</feature>
<dbReference type="Proteomes" id="UP001295684">
    <property type="component" value="Unassembled WGS sequence"/>
</dbReference>
<evidence type="ECO:0000256" key="1">
    <source>
        <dbReference type="ARBA" id="ARBA00004141"/>
    </source>
</evidence>
<feature type="transmembrane region" description="Helical" evidence="7">
    <location>
        <begin position="198"/>
        <end position="226"/>
    </location>
</feature>
<keyword evidence="12" id="KW-1185">Reference proteome</keyword>
<keyword evidence="3 7" id="KW-0812">Transmembrane</keyword>
<dbReference type="Pfam" id="PF01529">
    <property type="entry name" value="DHHC"/>
    <property type="match status" value="1"/>
</dbReference>
<comment type="domain">
    <text evidence="7">The DHHC domain is required for palmitoyltransferase activity.</text>
</comment>
<feature type="transmembrane region" description="Helical" evidence="7">
    <location>
        <begin position="149"/>
        <end position="177"/>
    </location>
</feature>
<keyword evidence="8" id="KW-0175">Coiled coil</keyword>
<feature type="transmembrane region" description="Helical" evidence="7">
    <location>
        <begin position="36"/>
        <end position="54"/>
    </location>
</feature>
<feature type="compositionally biased region" description="Basic and acidic residues" evidence="9">
    <location>
        <begin position="744"/>
        <end position="755"/>
    </location>
</feature>
<comment type="subcellular location">
    <subcellularLocation>
        <location evidence="1">Membrane</location>
        <topology evidence="1">Multi-pass membrane protein</topology>
    </subcellularLocation>
</comment>
<dbReference type="InterPro" id="IPR039859">
    <property type="entry name" value="PFA4/ZDH16/20/ERF2-like"/>
</dbReference>
<dbReference type="GO" id="GO:0005783">
    <property type="term" value="C:endoplasmic reticulum"/>
    <property type="evidence" value="ECO:0007669"/>
    <property type="project" value="TreeGrafter"/>
</dbReference>
<protein>
    <recommendedName>
        <fullName evidence="7">Palmitoyltransferase</fullName>
        <ecNumber evidence="7">2.3.1.225</ecNumber>
    </recommendedName>
</protein>
<feature type="region of interest" description="Disordered" evidence="9">
    <location>
        <begin position="659"/>
        <end position="755"/>
    </location>
</feature>
<evidence type="ECO:0000256" key="9">
    <source>
        <dbReference type="SAM" id="MobiDB-lite"/>
    </source>
</evidence>
<keyword evidence="4 7" id="KW-1133">Transmembrane helix</keyword>
<gene>
    <name evidence="11" type="ORF">ECRASSUSDP1_LOCUS28427</name>
</gene>
<evidence type="ECO:0000256" key="5">
    <source>
        <dbReference type="ARBA" id="ARBA00023136"/>
    </source>
</evidence>
<evidence type="ECO:0000256" key="3">
    <source>
        <dbReference type="ARBA" id="ARBA00022692"/>
    </source>
</evidence>
<keyword evidence="6 7" id="KW-0012">Acyltransferase</keyword>
<dbReference type="GO" id="GO:0006612">
    <property type="term" value="P:protein targeting to membrane"/>
    <property type="evidence" value="ECO:0007669"/>
    <property type="project" value="TreeGrafter"/>
</dbReference>
<evidence type="ECO:0000256" key="2">
    <source>
        <dbReference type="ARBA" id="ARBA00022679"/>
    </source>
</evidence>
<comment type="caution">
    <text evidence="11">The sequence shown here is derived from an EMBL/GenBank/DDBJ whole genome shotgun (WGS) entry which is preliminary data.</text>
</comment>
<dbReference type="GO" id="GO:0005794">
    <property type="term" value="C:Golgi apparatus"/>
    <property type="evidence" value="ECO:0007669"/>
    <property type="project" value="TreeGrafter"/>
</dbReference>
<organism evidence="11 12">
    <name type="scientific">Euplotes crassus</name>
    <dbReference type="NCBI Taxonomy" id="5936"/>
    <lineage>
        <taxon>Eukaryota</taxon>
        <taxon>Sar</taxon>
        <taxon>Alveolata</taxon>
        <taxon>Ciliophora</taxon>
        <taxon>Intramacronucleata</taxon>
        <taxon>Spirotrichea</taxon>
        <taxon>Hypotrichia</taxon>
        <taxon>Euplotida</taxon>
        <taxon>Euplotidae</taxon>
        <taxon>Moneuplotes</taxon>
    </lineage>
</organism>
<dbReference type="PANTHER" id="PTHR22883">
    <property type="entry name" value="ZINC FINGER DHHC DOMAIN CONTAINING PROTEIN"/>
    <property type="match status" value="1"/>
</dbReference>